<evidence type="ECO:0000256" key="1">
    <source>
        <dbReference type="SAM" id="SignalP"/>
    </source>
</evidence>
<reference evidence="2 3" key="1">
    <citation type="submission" date="2016-10" db="EMBL/GenBank/DDBJ databases">
        <authorList>
            <person name="de Groot N.N."/>
        </authorList>
    </citation>
    <scope>NUCLEOTIDE SEQUENCE [LARGE SCALE GENOMIC DNA]</scope>
    <source>
        <strain evidence="2 3">DSM 19033</strain>
    </source>
</reference>
<proteinExistence type="predicted"/>
<dbReference type="STRING" id="425514.SAMN05443550_101444"/>
<protein>
    <recommendedName>
        <fullName evidence="4">Tetratricopeptide repeat-containing protein</fullName>
    </recommendedName>
</protein>
<dbReference type="EMBL" id="FNRA01000001">
    <property type="protein sequence ID" value="SDZ92310.1"/>
    <property type="molecule type" value="Genomic_DNA"/>
</dbReference>
<evidence type="ECO:0000313" key="2">
    <source>
        <dbReference type="EMBL" id="SDZ92310.1"/>
    </source>
</evidence>
<evidence type="ECO:0000313" key="3">
    <source>
        <dbReference type="Proteomes" id="UP000198850"/>
    </source>
</evidence>
<feature type="chain" id="PRO_5011558680" description="Tetratricopeptide repeat-containing protein" evidence="1">
    <location>
        <begin position="26"/>
        <end position="762"/>
    </location>
</feature>
<keyword evidence="3" id="KW-1185">Reference proteome</keyword>
<dbReference type="RefSeq" id="WP_245735103.1">
    <property type="nucleotide sequence ID" value="NZ_FNRA01000001.1"/>
</dbReference>
<accession>A0A1H3WZC2</accession>
<name>A0A1H3WZC2_9SPHI</name>
<sequence>MPKISKTFLLIFSLALIGAGSIVWACGGGDWDETEYSNFAPEAFVDHQYSPFFYNSWQTYYGTDVNDNSNTRYNQQVSEDWLGYLDKNIAQKDLNILLFSTSYGGIDSAYQHFKGKLNTLPAGLPDLKTSGLSKKQGDTFFSYLLLAKKCEQFAVSNVTYYWDEKVSLVTPAPEIKASLFKAFKKNRDVFVKQRYWFQLVRYAYFEELPRLNADSSAGPDNSGLVTLFKQYENSFPKNSIYYRALGYLAGHYYKRQDFARANYFYSLCYNFSSDMKIPSKWSFHPQEEKDWAESLQLAKNKEEKITLWQMMGIVHDEKRAIENIYLLDPKSEKLDLLLSRLINKIEVPNHESYMDSTLQIMVAAEDITLVDRIAVKGNTRKPYYWNMAAGYLHALHGDHIISGKFYDQAKLQLPENDRLMEAQYRLLKWSLYLSQLKKIDSNAESEMVADINWLADLRDQKDTVGGLRYQRALSESISGLANRYKMQGDLLKSNCFQSTTAFYARDENIEAMKSLLGKTNKTPFEKAMLRYYPYHMGDLYYQQGLMLVYQEKTDAAIALFEKSGENAAHELLANPFNGRINDCHDCDFAAVQTKKYTVLTMLRTIKAIKKEITAGKNLYTNNDLLANVYYNITHYGNARNFYQTEITGADATSAIDIPVAFRPQFTSSKIAEKYYLQARSAAKTSAQRARCTFMAAKCERNDIYNVTYNNPANEKKYYWDFDFETIPAGRYFAELKSRYSTTAFYKEILEECGYFKSYVNKP</sequence>
<evidence type="ECO:0008006" key="4">
    <source>
        <dbReference type="Google" id="ProtNLM"/>
    </source>
</evidence>
<organism evidence="2 3">
    <name type="scientific">Pedobacter hartonius</name>
    <dbReference type="NCBI Taxonomy" id="425514"/>
    <lineage>
        <taxon>Bacteria</taxon>
        <taxon>Pseudomonadati</taxon>
        <taxon>Bacteroidota</taxon>
        <taxon>Sphingobacteriia</taxon>
        <taxon>Sphingobacteriales</taxon>
        <taxon>Sphingobacteriaceae</taxon>
        <taxon>Pedobacter</taxon>
    </lineage>
</organism>
<dbReference type="Proteomes" id="UP000198850">
    <property type="component" value="Unassembled WGS sequence"/>
</dbReference>
<dbReference type="AlphaFoldDB" id="A0A1H3WZC2"/>
<gene>
    <name evidence="2" type="ORF">SAMN05443550_101444</name>
</gene>
<feature type="signal peptide" evidence="1">
    <location>
        <begin position="1"/>
        <end position="25"/>
    </location>
</feature>
<keyword evidence="1" id="KW-0732">Signal</keyword>